<gene>
    <name evidence="7" type="ORF">SSFG_04854</name>
</gene>
<dbReference type="InterPro" id="IPR039420">
    <property type="entry name" value="WalR-like"/>
</dbReference>
<dbReference type="Gene3D" id="3.40.50.2300">
    <property type="match status" value="1"/>
</dbReference>
<dbReference type="EMBL" id="DS999641">
    <property type="protein sequence ID" value="EFE69612.2"/>
    <property type="molecule type" value="Genomic_DNA"/>
</dbReference>
<evidence type="ECO:0000256" key="1">
    <source>
        <dbReference type="ARBA" id="ARBA00023015"/>
    </source>
</evidence>
<reference evidence="8" key="1">
    <citation type="submission" date="2008-12" db="EMBL/GenBank/DDBJ databases">
        <title>Annotation of Streptomyces ghanaensis ATCC 14672.</title>
        <authorList>
            <consortium name="The Broad Institute Genome Sequencing Platform"/>
            <consortium name="Broad Institute Microbial Sequencing Center"/>
            <person name="Fischbach M."/>
            <person name="Ward D."/>
            <person name="Young S."/>
            <person name="Kodira C.D."/>
            <person name="Zeng Q."/>
            <person name="Koehrsen M."/>
            <person name="Godfrey P."/>
            <person name="Alvarado L."/>
            <person name="Berlin A.M."/>
            <person name="Borenstein D."/>
            <person name="Chen Z."/>
            <person name="Engels R."/>
            <person name="Freedman E."/>
            <person name="Gellesch M."/>
            <person name="Goldberg J."/>
            <person name="Griggs A."/>
            <person name="Gujja S."/>
            <person name="Heiman D.I."/>
            <person name="Hepburn T.A."/>
            <person name="Howarth C."/>
            <person name="Jen D."/>
            <person name="Larson L."/>
            <person name="Lewis B."/>
            <person name="Mehta T."/>
            <person name="Park D."/>
            <person name="Pearson M."/>
            <person name="Roberts A."/>
            <person name="Saif S."/>
            <person name="Shea T.D."/>
            <person name="Shenoy N."/>
            <person name="Sisk P."/>
            <person name="Stolte C."/>
            <person name="Sykes S.N."/>
            <person name="Walk T."/>
            <person name="White J."/>
            <person name="Yandava C."/>
            <person name="Straight P."/>
            <person name="Clardy J."/>
            <person name="Hung D."/>
            <person name="Kolter R."/>
            <person name="Mekalanos J."/>
            <person name="Walker S."/>
            <person name="Walsh C.T."/>
            <person name="Wieland B.L.C."/>
            <person name="Ilzarbe M."/>
            <person name="Galagan J."/>
            <person name="Nusbaum C."/>
            <person name="Birren B."/>
        </authorList>
    </citation>
    <scope>NUCLEOTIDE SEQUENCE [LARGE SCALE GENOMIC DNA]</scope>
    <source>
        <strain evidence="8">ATCC 14672 / DSM 40746 / JCM 4963 / KCTC 9882 / NRRL B-12104 / FH 1290</strain>
    </source>
</reference>
<dbReference type="GO" id="GO:0003677">
    <property type="term" value="F:DNA binding"/>
    <property type="evidence" value="ECO:0007669"/>
    <property type="project" value="UniProtKB-KW"/>
</dbReference>
<dbReference type="InterPro" id="IPR011006">
    <property type="entry name" value="CheY-like_superfamily"/>
</dbReference>
<dbReference type="PANTHER" id="PTHR43214">
    <property type="entry name" value="TWO-COMPONENT RESPONSE REGULATOR"/>
    <property type="match status" value="1"/>
</dbReference>
<evidence type="ECO:0000313" key="8">
    <source>
        <dbReference type="Proteomes" id="UP000003824"/>
    </source>
</evidence>
<keyword evidence="2" id="KW-0238">DNA-binding</keyword>
<keyword evidence="1" id="KW-0805">Transcription regulation</keyword>
<evidence type="ECO:0000256" key="3">
    <source>
        <dbReference type="ARBA" id="ARBA00023163"/>
    </source>
</evidence>
<evidence type="ECO:0000256" key="2">
    <source>
        <dbReference type="ARBA" id="ARBA00023125"/>
    </source>
</evidence>
<evidence type="ECO:0000313" key="7">
    <source>
        <dbReference type="EMBL" id="EFE69612.2"/>
    </source>
</evidence>
<dbReference type="PANTHER" id="PTHR43214:SF24">
    <property type="entry name" value="TRANSCRIPTIONAL REGULATORY PROTEIN NARL-RELATED"/>
    <property type="match status" value="1"/>
</dbReference>
<feature type="region of interest" description="Disordered" evidence="5">
    <location>
        <begin position="1"/>
        <end position="29"/>
    </location>
</feature>
<proteinExistence type="predicted"/>
<dbReference type="Proteomes" id="UP000003824">
    <property type="component" value="Unassembled WGS sequence"/>
</dbReference>
<comment type="caution">
    <text evidence="4">Lacks conserved residue(s) required for the propagation of feature annotation.</text>
</comment>
<evidence type="ECO:0000256" key="4">
    <source>
        <dbReference type="PROSITE-ProRule" id="PRU00169"/>
    </source>
</evidence>
<feature type="domain" description="Response regulatory" evidence="6">
    <location>
        <begin position="1"/>
        <end position="93"/>
    </location>
</feature>
<dbReference type="AlphaFoldDB" id="D6A3U9"/>
<dbReference type="eggNOG" id="COG2197">
    <property type="taxonomic scope" value="Bacteria"/>
</dbReference>
<dbReference type="InterPro" id="IPR001789">
    <property type="entry name" value="Sig_transdc_resp-reg_receiver"/>
</dbReference>
<name>D6A3U9_STRV1</name>
<sequence length="148" mass="15525">MITTVAPESAGGTRTIGAPRDALDDGAHVGGPGAQLLDLAAAESRDRPVIVPLVLTTYDTDENIVDALRAGASGFLVKDTGPAELLDAVRTVAAGEALLSPGSTARLTERFPRRRWPPVPTVCRTVSGRCSPWSRAAPTTRRSPSRRA</sequence>
<protein>
    <submittedName>
        <fullName evidence="7">Two component system response regulator</fullName>
    </submittedName>
</protein>
<dbReference type="SUPFAM" id="SSF52172">
    <property type="entry name" value="CheY-like"/>
    <property type="match status" value="1"/>
</dbReference>
<evidence type="ECO:0000256" key="5">
    <source>
        <dbReference type="SAM" id="MobiDB-lite"/>
    </source>
</evidence>
<evidence type="ECO:0000259" key="6">
    <source>
        <dbReference type="PROSITE" id="PS50110"/>
    </source>
</evidence>
<dbReference type="PROSITE" id="PS50110">
    <property type="entry name" value="RESPONSE_REGULATORY"/>
    <property type="match status" value="1"/>
</dbReference>
<keyword evidence="3" id="KW-0804">Transcription</keyword>
<dbReference type="GO" id="GO:0000160">
    <property type="term" value="P:phosphorelay signal transduction system"/>
    <property type="evidence" value="ECO:0007669"/>
    <property type="project" value="InterPro"/>
</dbReference>
<accession>D6A3U9</accession>
<organism evidence="7 8">
    <name type="scientific">Streptomyces viridosporus (strain ATCC 14672 / DSM 40746 / JCM 4963 / KCTC 9882 / NRRL B-12104 / FH 1290)</name>
    <name type="common">Streptomyces ghanaensis</name>
    <dbReference type="NCBI Taxonomy" id="566461"/>
    <lineage>
        <taxon>Bacteria</taxon>
        <taxon>Bacillati</taxon>
        <taxon>Actinomycetota</taxon>
        <taxon>Actinomycetes</taxon>
        <taxon>Kitasatosporales</taxon>
        <taxon>Streptomycetaceae</taxon>
        <taxon>Streptomyces</taxon>
    </lineage>
</organism>